<evidence type="ECO:0000313" key="4">
    <source>
        <dbReference type="Proteomes" id="UP000078559"/>
    </source>
</evidence>
<dbReference type="Proteomes" id="UP000078559">
    <property type="component" value="Chromosome 1"/>
</dbReference>
<protein>
    <submittedName>
        <fullName evidence="3">Uncharacterized protein</fullName>
    </submittedName>
</protein>
<name>A0A194VL17_CYTMA</name>
<reference evidence="3" key="1">
    <citation type="submission" date="2014-12" db="EMBL/GenBank/DDBJ databases">
        <title>Genome Sequence of Valsa Canker Pathogens Uncovers a Specific Adaption of Colonization on Woody Bark.</title>
        <authorList>
            <person name="Yin Z."/>
            <person name="Liu H."/>
            <person name="Gao X."/>
            <person name="Li Z."/>
            <person name="Song N."/>
            <person name="Ke X."/>
            <person name="Dai Q."/>
            <person name="Wu Y."/>
            <person name="Sun Y."/>
            <person name="Xu J.-R."/>
            <person name="Kang Z.K."/>
            <person name="Wang L."/>
            <person name="Huang L."/>
        </authorList>
    </citation>
    <scope>NUCLEOTIDE SEQUENCE [LARGE SCALE GENOMIC DNA]</scope>
    <source>
        <strain evidence="3">03-8</strain>
    </source>
</reference>
<gene>
    <name evidence="3" type="ORF">VM1G_00771</name>
</gene>
<keyword evidence="1" id="KW-0175">Coiled coil</keyword>
<dbReference type="EMBL" id="CM003098">
    <property type="protein sequence ID" value="KUI64658.1"/>
    <property type="molecule type" value="Genomic_DNA"/>
</dbReference>
<keyword evidence="4" id="KW-1185">Reference proteome</keyword>
<organism evidence="3 4">
    <name type="scientific">Cytospora mali</name>
    <name type="common">Apple Valsa canker fungus</name>
    <name type="synonym">Valsa mali</name>
    <dbReference type="NCBI Taxonomy" id="578113"/>
    <lineage>
        <taxon>Eukaryota</taxon>
        <taxon>Fungi</taxon>
        <taxon>Dikarya</taxon>
        <taxon>Ascomycota</taxon>
        <taxon>Pezizomycotina</taxon>
        <taxon>Sordariomycetes</taxon>
        <taxon>Sordariomycetidae</taxon>
        <taxon>Diaporthales</taxon>
        <taxon>Cytosporaceae</taxon>
        <taxon>Cytospora</taxon>
    </lineage>
</organism>
<accession>A0A194VL17</accession>
<sequence>MSNRVNKSRVSKPSAPKKKKSASESNRALHSVILDHCIEMPSCSACEDRGLEVCQVSQFDSSRCAECVRLGKTRCDVMGPSPDDLRYISRQYRELEAQIEAEEERRRITDARIERLRKQKKMWSSKMHRAIRRGLDSVDELDRVEAEESRAAKAAEAAKQAEGAVVEEPRAVPEVENVMWSPVDLSGVDMDALLASGSGSGS</sequence>
<feature type="compositionally biased region" description="Basic residues" evidence="2">
    <location>
        <begin position="1"/>
        <end position="20"/>
    </location>
</feature>
<evidence type="ECO:0000256" key="2">
    <source>
        <dbReference type="SAM" id="MobiDB-lite"/>
    </source>
</evidence>
<evidence type="ECO:0000313" key="3">
    <source>
        <dbReference type="EMBL" id="KUI64658.1"/>
    </source>
</evidence>
<dbReference type="OrthoDB" id="5241776at2759"/>
<dbReference type="InterPro" id="IPR038444">
    <property type="entry name" value="DUF465_sf"/>
</dbReference>
<feature type="coiled-coil region" evidence="1">
    <location>
        <begin position="85"/>
        <end position="164"/>
    </location>
</feature>
<dbReference type="Gene3D" id="6.10.280.50">
    <property type="match status" value="1"/>
</dbReference>
<feature type="region of interest" description="Disordered" evidence="2">
    <location>
        <begin position="1"/>
        <end position="26"/>
    </location>
</feature>
<evidence type="ECO:0000256" key="1">
    <source>
        <dbReference type="SAM" id="Coils"/>
    </source>
</evidence>
<proteinExistence type="predicted"/>
<dbReference type="SMR" id="A0A194VL17"/>
<dbReference type="AlphaFoldDB" id="A0A194VL17"/>